<evidence type="ECO:0000256" key="4">
    <source>
        <dbReference type="ARBA" id="ARBA00022960"/>
    </source>
</evidence>
<keyword evidence="5 8" id="KW-0573">Peptidoglycan synthesis</keyword>
<dbReference type="PANTHER" id="PTHR47019:SF1">
    <property type="entry name" value="LIPID II FLIPPASE MURJ"/>
    <property type="match status" value="1"/>
</dbReference>
<dbReference type="GO" id="GO:0015648">
    <property type="term" value="F:lipid-linked peptidoglycan transporter activity"/>
    <property type="evidence" value="ECO:0007669"/>
    <property type="project" value="UniProtKB-UniRule"/>
</dbReference>
<feature type="transmembrane region" description="Helical" evidence="8">
    <location>
        <begin position="475"/>
        <end position="497"/>
    </location>
</feature>
<evidence type="ECO:0000256" key="3">
    <source>
        <dbReference type="ARBA" id="ARBA00022692"/>
    </source>
</evidence>
<evidence type="ECO:0000256" key="5">
    <source>
        <dbReference type="ARBA" id="ARBA00022984"/>
    </source>
</evidence>
<dbReference type="CDD" id="cd13123">
    <property type="entry name" value="MATE_MurJ_like"/>
    <property type="match status" value="1"/>
</dbReference>
<sequence>MKKSNTIARAAGVVLIMNLISRVLGFGRDAVIAGQYGASAATDAYWVAYTIPFFLQAIFGVAFVSVMVPIFMPYISPEKREEGWQVAGGIVNLTAIILLIFTIAGYLAAPWLVRLTAPGFEGELFTLTTDLTRVMFPSIVFMGLGMLVTGILNAFKIFGLPAFAPGAANLVIIAAVILFGASYNIYAVAWGTVAGFMVFLLIQLPVLKRQGFNYRPGFNLGHPAVHRFITSVWAVVLGMSVNQIYLALNRVFASNLEAGSISALNFAYRLMTLPLGIFIAAVATAIFPALAQYAGEGQRQQMAQTLQRGLRMVLLVSIPAAVGLAVLNVPLVKILFQRGAFSAGDTLMTADSLFYFAFGLPALGINLVATRVYYALDDVRTPLYTGMFSVLINVIFSLLLLAPLQAAGLALADTLAAFTNALLMLYFLQRKEKVFAAAQLARPTAKIVAVSLIMGAAALGTFVWGQAILPSATLYYLLSTLLAVAAGTVLFALGMVLTRVEEAAEAYQTVIRRLKPKRQR</sequence>
<feature type="transmembrane region" description="Helical" evidence="8">
    <location>
        <begin position="46"/>
        <end position="72"/>
    </location>
</feature>
<dbReference type="AlphaFoldDB" id="A0AAU0UHU6"/>
<dbReference type="GO" id="GO:0071555">
    <property type="term" value="P:cell wall organization"/>
    <property type="evidence" value="ECO:0007669"/>
    <property type="project" value="UniProtKB-UniRule"/>
</dbReference>
<keyword evidence="11" id="KW-1185">Reference proteome</keyword>
<dbReference type="GO" id="GO:0034204">
    <property type="term" value="P:lipid translocation"/>
    <property type="evidence" value="ECO:0007669"/>
    <property type="project" value="TreeGrafter"/>
</dbReference>
<evidence type="ECO:0000256" key="1">
    <source>
        <dbReference type="ARBA" id="ARBA00004651"/>
    </source>
</evidence>
<keyword evidence="6 8" id="KW-1133">Transmembrane helix</keyword>
<keyword evidence="8 9" id="KW-0813">Transport</keyword>
<organism evidence="10 11">
    <name type="scientific">Metallumcola ferriviriculae</name>
    <dbReference type="NCBI Taxonomy" id="3039180"/>
    <lineage>
        <taxon>Bacteria</taxon>
        <taxon>Bacillati</taxon>
        <taxon>Bacillota</taxon>
        <taxon>Clostridia</taxon>
        <taxon>Neomoorellales</taxon>
        <taxon>Desulfitibacteraceae</taxon>
        <taxon>Metallumcola</taxon>
    </lineage>
</organism>
<keyword evidence="3 8" id="KW-0812">Transmembrane</keyword>
<evidence type="ECO:0000256" key="9">
    <source>
        <dbReference type="PIRNR" id="PIRNR002869"/>
    </source>
</evidence>
<reference evidence="10 11" key="1">
    <citation type="submission" date="2023-04" db="EMBL/GenBank/DDBJ databases">
        <authorList>
            <person name="Hsu D."/>
        </authorList>
    </citation>
    <scope>NUCLEOTIDE SEQUENCE [LARGE SCALE GENOMIC DNA]</scope>
    <source>
        <strain evidence="10 11">MK1</strain>
    </source>
</reference>
<dbReference type="RefSeq" id="WP_366923766.1">
    <property type="nucleotide sequence ID" value="NZ_CP121694.1"/>
</dbReference>
<dbReference type="GO" id="GO:0009252">
    <property type="term" value="P:peptidoglycan biosynthetic process"/>
    <property type="evidence" value="ECO:0007669"/>
    <property type="project" value="UniProtKB-UniRule"/>
</dbReference>
<keyword evidence="2 8" id="KW-1003">Cell membrane</keyword>
<dbReference type="GO" id="GO:0005886">
    <property type="term" value="C:plasma membrane"/>
    <property type="evidence" value="ECO:0007669"/>
    <property type="project" value="UniProtKB-SubCell"/>
</dbReference>
<dbReference type="GO" id="GO:0008360">
    <property type="term" value="P:regulation of cell shape"/>
    <property type="evidence" value="ECO:0007669"/>
    <property type="project" value="UniProtKB-UniRule"/>
</dbReference>
<evidence type="ECO:0000313" key="10">
    <source>
        <dbReference type="EMBL" id="WRO20888.1"/>
    </source>
</evidence>
<dbReference type="EMBL" id="CP121694">
    <property type="protein sequence ID" value="WRO20888.1"/>
    <property type="molecule type" value="Genomic_DNA"/>
</dbReference>
<dbReference type="PRINTS" id="PR01806">
    <property type="entry name" value="VIRFACTRMVIN"/>
</dbReference>
<feature type="transmembrane region" description="Helical" evidence="8">
    <location>
        <begin position="84"/>
        <end position="109"/>
    </location>
</feature>
<feature type="transmembrane region" description="Helical" evidence="8">
    <location>
        <begin position="312"/>
        <end position="332"/>
    </location>
</feature>
<dbReference type="Proteomes" id="UP001329915">
    <property type="component" value="Chromosome"/>
</dbReference>
<dbReference type="Pfam" id="PF03023">
    <property type="entry name" value="MurJ"/>
    <property type="match status" value="1"/>
</dbReference>
<dbReference type="PIRSF" id="PIRSF002869">
    <property type="entry name" value="MviN"/>
    <property type="match status" value="1"/>
</dbReference>
<evidence type="ECO:0000256" key="2">
    <source>
        <dbReference type="ARBA" id="ARBA00022475"/>
    </source>
</evidence>
<dbReference type="InterPro" id="IPR004268">
    <property type="entry name" value="MurJ"/>
</dbReference>
<dbReference type="InterPro" id="IPR051050">
    <property type="entry name" value="Lipid_II_flippase_MurJ/MviN"/>
</dbReference>
<evidence type="ECO:0000256" key="7">
    <source>
        <dbReference type="ARBA" id="ARBA00023136"/>
    </source>
</evidence>
<feature type="transmembrane region" description="Helical" evidence="8">
    <location>
        <begin position="352"/>
        <end position="376"/>
    </location>
</feature>
<dbReference type="KEGG" id="dbc:MFMK1_000678"/>
<keyword evidence="4 8" id="KW-0133">Cell shape</keyword>
<comment type="function">
    <text evidence="8 9">Involved in peptidoglycan biosynthesis. Transports lipid-linked peptidoglycan precursors from the inner to the outer leaflet of the cytoplasmic membrane.</text>
</comment>
<feature type="transmembrane region" description="Helical" evidence="8">
    <location>
        <begin position="162"/>
        <end position="181"/>
    </location>
</feature>
<comment type="pathway">
    <text evidence="8">Cell wall biogenesis; peptidoglycan biosynthesis.</text>
</comment>
<feature type="transmembrane region" description="Helical" evidence="8">
    <location>
        <begin position="408"/>
        <end position="428"/>
    </location>
</feature>
<feature type="transmembrane region" description="Helical" evidence="8">
    <location>
        <begin position="383"/>
        <end position="402"/>
    </location>
</feature>
<name>A0AAU0UHU6_9FIRM</name>
<protein>
    <recommendedName>
        <fullName evidence="8">Probable lipid II flippase MurJ</fullName>
    </recommendedName>
</protein>
<keyword evidence="8 9" id="KW-0961">Cell wall biogenesis/degradation</keyword>
<accession>A0AAU0UHU6</accession>
<comment type="similarity">
    <text evidence="8 9">Belongs to the MurJ/MviN family.</text>
</comment>
<evidence type="ECO:0000313" key="11">
    <source>
        <dbReference type="Proteomes" id="UP001329915"/>
    </source>
</evidence>
<feature type="transmembrane region" description="Helical" evidence="8">
    <location>
        <begin position="187"/>
        <end position="207"/>
    </location>
</feature>
<gene>
    <name evidence="8 10" type="primary">murJ</name>
    <name evidence="10" type="ORF">MFMK1_000678</name>
</gene>
<feature type="transmembrane region" description="Helical" evidence="8">
    <location>
        <begin position="7"/>
        <end position="26"/>
    </location>
</feature>
<proteinExistence type="inferred from homology"/>
<feature type="transmembrane region" description="Helical" evidence="8">
    <location>
        <begin position="448"/>
        <end position="469"/>
    </location>
</feature>
<dbReference type="HAMAP" id="MF_02078">
    <property type="entry name" value="MurJ_MviN"/>
    <property type="match status" value="1"/>
</dbReference>
<keyword evidence="7 8" id="KW-0472">Membrane</keyword>
<comment type="subcellular location">
    <subcellularLocation>
        <location evidence="1 8">Cell membrane</location>
        <topology evidence="1 8">Multi-pass membrane protein</topology>
    </subcellularLocation>
</comment>
<feature type="transmembrane region" description="Helical" evidence="8">
    <location>
        <begin position="134"/>
        <end position="155"/>
    </location>
</feature>
<dbReference type="NCBIfam" id="TIGR01695">
    <property type="entry name" value="murJ_mviN"/>
    <property type="match status" value="1"/>
</dbReference>
<feature type="transmembrane region" description="Helical" evidence="8">
    <location>
        <begin position="228"/>
        <end position="246"/>
    </location>
</feature>
<evidence type="ECO:0000256" key="8">
    <source>
        <dbReference type="HAMAP-Rule" id="MF_02078"/>
    </source>
</evidence>
<feature type="transmembrane region" description="Helical" evidence="8">
    <location>
        <begin position="266"/>
        <end position="291"/>
    </location>
</feature>
<dbReference type="PANTHER" id="PTHR47019">
    <property type="entry name" value="LIPID II FLIPPASE MURJ"/>
    <property type="match status" value="1"/>
</dbReference>
<evidence type="ECO:0000256" key="6">
    <source>
        <dbReference type="ARBA" id="ARBA00022989"/>
    </source>
</evidence>